<proteinExistence type="inferred from homology"/>
<evidence type="ECO:0000313" key="10">
    <source>
        <dbReference type="EMBL" id="MBA2176390.1"/>
    </source>
</evidence>
<evidence type="ECO:0000259" key="9">
    <source>
        <dbReference type="Pfam" id="PF04239"/>
    </source>
</evidence>
<feature type="domain" description="YetF C-terminal" evidence="9">
    <location>
        <begin position="76"/>
        <end position="147"/>
    </location>
</feature>
<keyword evidence="3" id="KW-1003">Cell membrane</keyword>
<dbReference type="GO" id="GO:0005886">
    <property type="term" value="C:plasma membrane"/>
    <property type="evidence" value="ECO:0007669"/>
    <property type="project" value="UniProtKB-SubCell"/>
</dbReference>
<dbReference type="AlphaFoldDB" id="A0A838CWQ2"/>
<evidence type="ECO:0000256" key="6">
    <source>
        <dbReference type="ARBA" id="ARBA00023136"/>
    </source>
</evidence>
<comment type="caution">
    <text evidence="10">The sequence shown here is derived from an EMBL/GenBank/DDBJ whole genome shotgun (WGS) entry which is preliminary data.</text>
</comment>
<feature type="transmembrane region" description="Helical" evidence="8">
    <location>
        <begin position="53"/>
        <end position="73"/>
    </location>
</feature>
<keyword evidence="5 8" id="KW-1133">Transmembrane helix</keyword>
<organism evidence="10 11">
    <name type="scientific">Halobacillus locisalis</name>
    <dbReference type="NCBI Taxonomy" id="220753"/>
    <lineage>
        <taxon>Bacteria</taxon>
        <taxon>Bacillati</taxon>
        <taxon>Bacillota</taxon>
        <taxon>Bacilli</taxon>
        <taxon>Bacillales</taxon>
        <taxon>Bacillaceae</taxon>
        <taxon>Halobacillus</taxon>
    </lineage>
</organism>
<evidence type="ECO:0000256" key="7">
    <source>
        <dbReference type="SAM" id="Coils"/>
    </source>
</evidence>
<comment type="similarity">
    <text evidence="2">Belongs to the UPF0702 family.</text>
</comment>
<keyword evidence="6 8" id="KW-0472">Membrane</keyword>
<feature type="transmembrane region" description="Helical" evidence="8">
    <location>
        <begin position="6"/>
        <end position="22"/>
    </location>
</feature>
<dbReference type="InterPro" id="IPR023090">
    <property type="entry name" value="UPF0702_alpha/beta_dom_sf"/>
</dbReference>
<evidence type="ECO:0000256" key="4">
    <source>
        <dbReference type="ARBA" id="ARBA00022692"/>
    </source>
</evidence>
<dbReference type="Pfam" id="PF04239">
    <property type="entry name" value="DUF421"/>
    <property type="match status" value="1"/>
</dbReference>
<evidence type="ECO:0000256" key="2">
    <source>
        <dbReference type="ARBA" id="ARBA00006448"/>
    </source>
</evidence>
<sequence length="195" mass="22124">MDWIWKAILIILVGTFILRIAGRKSISQMTLSQTVIMIAIGSLLIQPVSGKNIWVTFGVGAVLVFTLFIMEWLQVKVDFMEKFLTGRSVAIIVNGVLQEKQMKKVRFTVDQLEMKLRQQNVTSFSDIESATLEPNGQVGIELKEKKKPATKQDIEQLRDELLSLKAVLKNAPEQGNIFKEISNEDQAKLYDEKLK</sequence>
<evidence type="ECO:0000256" key="5">
    <source>
        <dbReference type="ARBA" id="ARBA00022989"/>
    </source>
</evidence>
<evidence type="ECO:0000256" key="3">
    <source>
        <dbReference type="ARBA" id="ARBA00022475"/>
    </source>
</evidence>
<keyword evidence="4 8" id="KW-0812">Transmembrane</keyword>
<gene>
    <name evidence="10" type="ORF">H0266_15945</name>
</gene>
<dbReference type="EMBL" id="JACEFG010000003">
    <property type="protein sequence ID" value="MBA2176390.1"/>
    <property type="molecule type" value="Genomic_DNA"/>
</dbReference>
<evidence type="ECO:0000313" key="11">
    <source>
        <dbReference type="Proteomes" id="UP000571017"/>
    </source>
</evidence>
<name>A0A838CWQ2_9BACI</name>
<evidence type="ECO:0000256" key="8">
    <source>
        <dbReference type="SAM" id="Phobius"/>
    </source>
</evidence>
<dbReference type="RefSeq" id="WP_181473413.1">
    <property type="nucleotide sequence ID" value="NZ_JACEFG010000003.1"/>
</dbReference>
<keyword evidence="7" id="KW-0175">Coiled coil</keyword>
<keyword evidence="11" id="KW-1185">Reference proteome</keyword>
<feature type="transmembrane region" description="Helical" evidence="8">
    <location>
        <begin position="29"/>
        <end position="47"/>
    </location>
</feature>
<evidence type="ECO:0000256" key="1">
    <source>
        <dbReference type="ARBA" id="ARBA00004651"/>
    </source>
</evidence>
<protein>
    <submittedName>
        <fullName evidence="10">DUF421 domain-containing protein</fullName>
    </submittedName>
</protein>
<dbReference type="PANTHER" id="PTHR34582">
    <property type="entry name" value="UPF0702 TRANSMEMBRANE PROTEIN YCAP"/>
    <property type="match status" value="1"/>
</dbReference>
<dbReference type="Gene3D" id="3.30.240.20">
    <property type="entry name" value="bsu07140 like domains"/>
    <property type="match status" value="1"/>
</dbReference>
<dbReference type="PANTHER" id="PTHR34582:SF2">
    <property type="entry name" value="UPF0702 TRANSMEMBRANE PROTEIN YDFR"/>
    <property type="match status" value="1"/>
</dbReference>
<dbReference type="InterPro" id="IPR007353">
    <property type="entry name" value="DUF421"/>
</dbReference>
<dbReference type="Proteomes" id="UP000571017">
    <property type="component" value="Unassembled WGS sequence"/>
</dbReference>
<comment type="subcellular location">
    <subcellularLocation>
        <location evidence="1">Cell membrane</location>
        <topology evidence="1">Multi-pass membrane protein</topology>
    </subcellularLocation>
</comment>
<accession>A0A838CWQ2</accession>
<feature type="coiled-coil region" evidence="7">
    <location>
        <begin position="140"/>
        <end position="174"/>
    </location>
</feature>
<reference evidence="10 11" key="1">
    <citation type="journal article" date="2004" name="Extremophiles">
        <title>Halobacillus locisalis sp. nov., a halophilic bacterium isolated from a marine solar saltern of the Yellow Sea in Korea.</title>
        <authorList>
            <person name="Yoon J.H."/>
            <person name="Kang K.H."/>
            <person name="Oh T.K."/>
            <person name="Park Y.H."/>
        </authorList>
    </citation>
    <scope>NUCLEOTIDE SEQUENCE [LARGE SCALE GENOMIC DNA]</scope>
    <source>
        <strain evidence="10 11">KCTC 3788</strain>
    </source>
</reference>